<dbReference type="InterPro" id="IPR003097">
    <property type="entry name" value="CysJ-like_FAD-binding"/>
</dbReference>
<keyword evidence="4 12" id="KW-0285">Flavoprotein</keyword>
<comment type="caution">
    <text evidence="15">The sequence shown here is derived from an EMBL/GenBank/DDBJ whole genome shotgun (WGS) entry which is preliminary data.</text>
</comment>
<evidence type="ECO:0000259" key="13">
    <source>
        <dbReference type="PROSITE" id="PS50902"/>
    </source>
</evidence>
<sequence>MPKLEPASGSSMDVSRLPHPPHRLPLLGDLLGGNVRQRPLQTAMANARELGPIFTRRFLDRDVVFVCGADLVAEVSDESRFAKHVAPGLAMIRGIAGDGLFTAYNHEPNWQKAHDILLPAFAMSSMRTYHPTMLKVARTLIAHWDAHVGGEPVGVAEDMTKLTMDTIGMAGFGYDFGSFDRDSEHPFISALSRSLAYVQAKTRELPWTAPLHRRDDERFAADAALMNGIVDEVIAARKASGEHGTSDLLGLMLEATHPDDGTTLDEVNIRNQVITFLIAGHETTSGALSFALHYLVKNPAVLARAQAEVDAMWGDVADPDPSFEDVGKLRYVRQILNETLRLWPTAAAFAREATVDTVIGGGYPVRKGQWLLVLAPALHRDPVWGDNVEAFDPDRFTPEREKARPVHAFKPFGTGERACIGRQFALHEATLLLGLLIHRYRLLDHADYQLKIKETLTVKPTGFTLKLARRTTEDRHQATVVAMRTEEGGVAGRARTGTTLRVLHGSNLGTCREFARRIAEDGKGYGFETTVAPLDAYAGGLPTDGPVVVVAASYNGRPTDDAAEFTAALPDVDATGVSYAVLGVGDRNWAATYQRMPTLIDEGLAAAGARRLLDRGEADASGDLDGDVSSWSARMWRALLESYGDPDAVAPSTQDSPSWTVTRLAGGVTSALEARHELRPMTVLSNEELVDVDHPLGRSKRHLRIALPEGVTYRTADHLTVLPDNRPELVERAARLLRLDLDELIAFSGRTPLPVDRPVTVRQLLTHFVELQDPATRDQVRVLAEHNPCPPERAALLAMAEREDFGGPSLLEIMATQSAGTLPLEVFLECVPAMRPRHYSISSSPLTARGEVDLMVAPLAAPHRHGDGTFVGVGSHHVTGLRPGDTVRARVSPCREAFRLPADTGVPVILVSAGTGLAPFRGAVADRVAKGVTSPALCYFGCDHPDVDYLHRAEFEAAEAAGAVRMRPTFWKAPENGWEFVQHRIAAEGEEVWSLLEAGAHVYVCGDGRRMSPAVRQSFLSLYRNRTGADEAKAALWLDSLIATDRYVEDVYAG</sequence>
<keyword evidence="6 12" id="KW-0479">Metal-binding</keyword>
<evidence type="ECO:0000256" key="2">
    <source>
        <dbReference type="ARBA" id="ARBA00022448"/>
    </source>
</evidence>
<dbReference type="InterPro" id="IPR023173">
    <property type="entry name" value="NADPH_Cyt_P450_Rdtase_alpha"/>
</dbReference>
<dbReference type="PROSITE" id="PS50902">
    <property type="entry name" value="FLAVODOXIN_LIKE"/>
    <property type="match status" value="1"/>
</dbReference>
<evidence type="ECO:0000256" key="11">
    <source>
        <dbReference type="ARBA" id="ARBA00023033"/>
    </source>
</evidence>
<dbReference type="PANTHER" id="PTHR19384:SF17">
    <property type="entry name" value="NADPH--CYTOCHROME P450 REDUCTASE"/>
    <property type="match status" value="1"/>
</dbReference>
<dbReference type="CDD" id="cd11068">
    <property type="entry name" value="CYP120A1"/>
    <property type="match status" value="1"/>
</dbReference>
<evidence type="ECO:0000256" key="7">
    <source>
        <dbReference type="ARBA" id="ARBA00022827"/>
    </source>
</evidence>
<dbReference type="InterPro" id="IPR017938">
    <property type="entry name" value="Riboflavin_synthase-like_b-brl"/>
</dbReference>
<evidence type="ECO:0000259" key="14">
    <source>
        <dbReference type="PROSITE" id="PS51384"/>
    </source>
</evidence>
<keyword evidence="16" id="KW-1185">Reference proteome</keyword>
<dbReference type="InterPro" id="IPR017927">
    <property type="entry name" value="FAD-bd_FR_type"/>
</dbReference>
<dbReference type="Pfam" id="PF00258">
    <property type="entry name" value="Flavodoxin_1"/>
    <property type="match status" value="1"/>
</dbReference>
<evidence type="ECO:0000256" key="10">
    <source>
        <dbReference type="ARBA" id="ARBA00023004"/>
    </source>
</evidence>
<dbReference type="SUPFAM" id="SSF63380">
    <property type="entry name" value="Riboflavin synthase domain-like"/>
    <property type="match status" value="1"/>
</dbReference>
<dbReference type="PRINTS" id="PR00385">
    <property type="entry name" value="P450"/>
</dbReference>
<comment type="catalytic activity">
    <reaction evidence="12">
        <text>2 oxidized [cytochrome P450] + NADPH = 2 reduced [cytochrome P450] + NADP(+) + H(+)</text>
        <dbReference type="Rhea" id="RHEA:24040"/>
        <dbReference type="Rhea" id="RHEA-COMP:14627"/>
        <dbReference type="Rhea" id="RHEA-COMP:14628"/>
        <dbReference type="ChEBI" id="CHEBI:15378"/>
        <dbReference type="ChEBI" id="CHEBI:55376"/>
        <dbReference type="ChEBI" id="CHEBI:57783"/>
        <dbReference type="ChEBI" id="CHEBI:58349"/>
        <dbReference type="ChEBI" id="CHEBI:60344"/>
        <dbReference type="EC" id="1.6.2.4"/>
    </reaction>
</comment>
<evidence type="ECO:0000256" key="4">
    <source>
        <dbReference type="ARBA" id="ARBA00022630"/>
    </source>
</evidence>
<feature type="domain" description="Flavodoxin-like" evidence="13">
    <location>
        <begin position="500"/>
        <end position="636"/>
    </location>
</feature>
<evidence type="ECO:0000256" key="12">
    <source>
        <dbReference type="PIRNR" id="PIRNR000209"/>
    </source>
</evidence>
<organism evidence="15 16">
    <name type="scientific">Allokutzneria oryzae</name>
    <dbReference type="NCBI Taxonomy" id="1378989"/>
    <lineage>
        <taxon>Bacteria</taxon>
        <taxon>Bacillati</taxon>
        <taxon>Actinomycetota</taxon>
        <taxon>Actinomycetes</taxon>
        <taxon>Pseudonocardiales</taxon>
        <taxon>Pseudonocardiaceae</taxon>
        <taxon>Allokutzneria</taxon>
    </lineage>
</organism>
<dbReference type="SUPFAM" id="SSF52218">
    <property type="entry name" value="Flavoproteins"/>
    <property type="match status" value="1"/>
</dbReference>
<dbReference type="InterPro" id="IPR002401">
    <property type="entry name" value="Cyt_P450_E_grp-I"/>
</dbReference>
<dbReference type="SUPFAM" id="SSF48264">
    <property type="entry name" value="Cytochrome P450"/>
    <property type="match status" value="1"/>
</dbReference>
<dbReference type="InterPro" id="IPR001433">
    <property type="entry name" value="OxRdtase_FAD/NAD-bd"/>
</dbReference>
<dbReference type="Pfam" id="PF00667">
    <property type="entry name" value="FAD_binding_1"/>
    <property type="match status" value="1"/>
</dbReference>
<reference evidence="15 16" key="1">
    <citation type="submission" date="2024-09" db="EMBL/GenBank/DDBJ databases">
        <authorList>
            <person name="Sun Q."/>
            <person name="Mori K."/>
        </authorList>
    </citation>
    <scope>NUCLEOTIDE SEQUENCE [LARGE SCALE GENOMIC DNA]</scope>
    <source>
        <strain evidence="15 16">TBRC 7907</strain>
    </source>
</reference>
<comment type="similarity">
    <text evidence="1 12">In the N-terminal section; belongs to the cytochrome P450 family.</text>
</comment>
<name>A0ABV5ZT61_9PSEU</name>
<evidence type="ECO:0000313" key="15">
    <source>
        <dbReference type="EMBL" id="MFB9904071.1"/>
    </source>
</evidence>
<evidence type="ECO:0000256" key="1">
    <source>
        <dbReference type="ARBA" id="ARBA00010018"/>
    </source>
</evidence>
<dbReference type="PROSITE" id="PS00086">
    <property type="entry name" value="CYTOCHROME_P450"/>
    <property type="match status" value="1"/>
</dbReference>
<keyword evidence="5 12" id="KW-0288">FMN</keyword>
<dbReference type="InterPro" id="IPR017972">
    <property type="entry name" value="Cyt_P450_CS"/>
</dbReference>
<proteinExistence type="inferred from homology"/>
<comment type="cofactor">
    <cofactor evidence="12">
        <name>FAD</name>
        <dbReference type="ChEBI" id="CHEBI:57692"/>
    </cofactor>
    <cofactor evidence="12">
        <name>FMN</name>
        <dbReference type="ChEBI" id="CHEBI:58210"/>
    </cofactor>
</comment>
<evidence type="ECO:0000256" key="9">
    <source>
        <dbReference type="ARBA" id="ARBA00023002"/>
    </source>
</evidence>
<dbReference type="EC" id="1.6.2.4" evidence="12"/>
<dbReference type="InterPro" id="IPR008254">
    <property type="entry name" value="Flavodoxin/NO_synth"/>
</dbReference>
<dbReference type="InterPro" id="IPR023206">
    <property type="entry name" value="Bifunctional_P450_P450_red"/>
</dbReference>
<gene>
    <name evidence="15" type="ORF">ACFFQA_08975</name>
</gene>
<keyword evidence="8 12" id="KW-0521">NADP</keyword>
<protein>
    <recommendedName>
        <fullName evidence="12">Bifunctional cytochrome P450/NADPH--P450 reductase</fullName>
    </recommendedName>
    <domain>
        <recommendedName>
            <fullName evidence="12">Cytochrome P450</fullName>
            <ecNumber evidence="12">1.14.14.1</ecNumber>
        </recommendedName>
    </domain>
    <domain>
        <recommendedName>
            <fullName evidence="12">NADPH--cytochrome P450 reductase</fullName>
            <ecNumber evidence="12">1.6.2.4</ecNumber>
        </recommendedName>
    </domain>
</protein>
<dbReference type="EMBL" id="JBHLZU010000007">
    <property type="protein sequence ID" value="MFB9904071.1"/>
    <property type="molecule type" value="Genomic_DNA"/>
</dbReference>
<dbReference type="EC" id="1.14.14.1" evidence="12"/>
<keyword evidence="9 12" id="KW-0560">Oxidoreductase</keyword>
<dbReference type="SUPFAM" id="SSF52343">
    <property type="entry name" value="Ferredoxin reductase-like, C-terminal NADP-linked domain"/>
    <property type="match status" value="1"/>
</dbReference>
<evidence type="ECO:0000256" key="6">
    <source>
        <dbReference type="ARBA" id="ARBA00022723"/>
    </source>
</evidence>
<dbReference type="PIRSF" id="PIRSF000209">
    <property type="entry name" value="Bifunctional_P450_P450R"/>
    <property type="match status" value="1"/>
</dbReference>
<comment type="cofactor">
    <cofactor evidence="12">
        <name>heme</name>
        <dbReference type="ChEBI" id="CHEBI:30413"/>
    </cofactor>
</comment>
<evidence type="ECO:0000256" key="5">
    <source>
        <dbReference type="ARBA" id="ARBA00022643"/>
    </source>
</evidence>
<keyword evidence="12" id="KW-0249">Electron transport</keyword>
<dbReference type="PRINTS" id="PR00463">
    <property type="entry name" value="EP450I"/>
</dbReference>
<feature type="domain" description="FAD-binding FR-type" evidence="14">
    <location>
        <begin position="676"/>
        <end position="901"/>
    </location>
</feature>
<dbReference type="Gene3D" id="3.40.50.80">
    <property type="entry name" value="Nucleotide-binding domain of ferredoxin-NADP reductase (FNR) module"/>
    <property type="match status" value="1"/>
</dbReference>
<dbReference type="Pfam" id="PF00067">
    <property type="entry name" value="p450"/>
    <property type="match status" value="1"/>
</dbReference>
<comment type="catalytic activity">
    <reaction evidence="12">
        <text>an organic molecule + reduced [NADPH--hemoprotein reductase] + O2 = an alcohol + oxidized [NADPH--hemoprotein reductase] + H2O + H(+)</text>
        <dbReference type="Rhea" id="RHEA:17149"/>
        <dbReference type="Rhea" id="RHEA-COMP:11964"/>
        <dbReference type="Rhea" id="RHEA-COMP:11965"/>
        <dbReference type="ChEBI" id="CHEBI:15377"/>
        <dbReference type="ChEBI" id="CHEBI:15378"/>
        <dbReference type="ChEBI" id="CHEBI:15379"/>
        <dbReference type="ChEBI" id="CHEBI:30879"/>
        <dbReference type="ChEBI" id="CHEBI:57618"/>
        <dbReference type="ChEBI" id="CHEBI:58210"/>
        <dbReference type="ChEBI" id="CHEBI:142491"/>
        <dbReference type="EC" id="1.14.14.1"/>
    </reaction>
</comment>
<keyword evidence="10 12" id="KW-0408">Iron</keyword>
<dbReference type="InterPro" id="IPR001128">
    <property type="entry name" value="Cyt_P450"/>
</dbReference>
<accession>A0ABV5ZT61</accession>
<dbReference type="Gene3D" id="2.40.30.10">
    <property type="entry name" value="Translation factors"/>
    <property type="match status" value="1"/>
</dbReference>
<dbReference type="Proteomes" id="UP001589693">
    <property type="component" value="Unassembled WGS sequence"/>
</dbReference>
<keyword evidence="2 12" id="KW-0813">Transport</keyword>
<dbReference type="Gene3D" id="1.20.990.10">
    <property type="entry name" value="NADPH-cytochrome p450 Reductase, Chain A, domain 3"/>
    <property type="match status" value="1"/>
</dbReference>
<dbReference type="RefSeq" id="WP_377851231.1">
    <property type="nucleotide sequence ID" value="NZ_JBHLZU010000007.1"/>
</dbReference>
<dbReference type="PROSITE" id="PS51384">
    <property type="entry name" value="FAD_FR"/>
    <property type="match status" value="1"/>
</dbReference>
<evidence type="ECO:0000256" key="8">
    <source>
        <dbReference type="ARBA" id="ARBA00022857"/>
    </source>
</evidence>
<evidence type="ECO:0000313" key="16">
    <source>
        <dbReference type="Proteomes" id="UP001589693"/>
    </source>
</evidence>
<dbReference type="Gene3D" id="3.40.50.360">
    <property type="match status" value="1"/>
</dbReference>
<dbReference type="Gene3D" id="1.10.630.10">
    <property type="entry name" value="Cytochrome P450"/>
    <property type="match status" value="1"/>
</dbReference>
<dbReference type="Pfam" id="PF00175">
    <property type="entry name" value="NAD_binding_1"/>
    <property type="match status" value="1"/>
</dbReference>
<dbReference type="InterPro" id="IPR039261">
    <property type="entry name" value="FNR_nucleotide-bd"/>
</dbReference>
<evidence type="ECO:0000256" key="3">
    <source>
        <dbReference type="ARBA" id="ARBA00022617"/>
    </source>
</evidence>
<keyword evidence="3 12" id="KW-0349">Heme</keyword>
<dbReference type="InterPro" id="IPR029039">
    <property type="entry name" value="Flavoprotein-like_sf"/>
</dbReference>
<keyword evidence="7 12" id="KW-0274">FAD</keyword>
<dbReference type="InterPro" id="IPR036396">
    <property type="entry name" value="Cyt_P450_sf"/>
</dbReference>
<dbReference type="PANTHER" id="PTHR19384">
    <property type="entry name" value="NITRIC OXIDE SYNTHASE-RELATED"/>
    <property type="match status" value="1"/>
</dbReference>
<keyword evidence="11 12" id="KW-0503">Monooxygenase</keyword>